<feature type="region of interest" description="Disordered" evidence="2">
    <location>
        <begin position="1"/>
        <end position="86"/>
    </location>
</feature>
<dbReference type="AlphaFoldDB" id="A0A9W6ZD12"/>
<dbReference type="Proteomes" id="UP001165082">
    <property type="component" value="Unassembled WGS sequence"/>
</dbReference>
<evidence type="ECO:0000256" key="2">
    <source>
        <dbReference type="SAM" id="MobiDB-lite"/>
    </source>
</evidence>
<comment type="caution">
    <text evidence="3">The sequence shown here is derived from an EMBL/GenBank/DDBJ whole genome shotgun (WGS) entry which is preliminary data.</text>
</comment>
<dbReference type="EMBL" id="BRXZ01002006">
    <property type="protein sequence ID" value="GMH52064.1"/>
    <property type="molecule type" value="Genomic_DNA"/>
</dbReference>
<evidence type="ECO:0000313" key="4">
    <source>
        <dbReference type="Proteomes" id="UP001165082"/>
    </source>
</evidence>
<feature type="compositionally biased region" description="Low complexity" evidence="2">
    <location>
        <begin position="68"/>
        <end position="86"/>
    </location>
</feature>
<organism evidence="3 4">
    <name type="scientific">Triparma retinervis</name>
    <dbReference type="NCBI Taxonomy" id="2557542"/>
    <lineage>
        <taxon>Eukaryota</taxon>
        <taxon>Sar</taxon>
        <taxon>Stramenopiles</taxon>
        <taxon>Ochrophyta</taxon>
        <taxon>Bolidophyceae</taxon>
        <taxon>Parmales</taxon>
        <taxon>Triparmaceae</taxon>
        <taxon>Triparma</taxon>
    </lineage>
</organism>
<evidence type="ECO:0000256" key="1">
    <source>
        <dbReference type="SAM" id="Coils"/>
    </source>
</evidence>
<sequence>MAPFLVDEDGKYPGEPPSPSDEASRERKLQRQRRYEALRREFSAEDAPPAPSSKLQNPPSEPLPPNTLQQQQRQQQQQLQSSSDSLYGDLDWDAEEAELNKQAEATKREMAKLQRKRNMLRFAKKQEELKRSFTEQLQVAKQQTERELQSRISAMRVERKERVGKVESFKVELKERIDALCRCYEEVSVRGVALATSFKEAEDKMIAEARNAVEIEKEALESNLRANLVELADKLKIDGV</sequence>
<accession>A0A9W6ZD12</accession>
<feature type="coiled-coil region" evidence="1">
    <location>
        <begin position="96"/>
        <end position="143"/>
    </location>
</feature>
<dbReference type="OrthoDB" id="204387at2759"/>
<keyword evidence="1" id="KW-0175">Coiled coil</keyword>
<gene>
    <name evidence="3" type="ORF">TrRE_jg3962</name>
</gene>
<feature type="compositionally biased region" description="Basic and acidic residues" evidence="2">
    <location>
        <begin position="22"/>
        <end position="43"/>
    </location>
</feature>
<name>A0A9W6ZD12_9STRA</name>
<evidence type="ECO:0000313" key="3">
    <source>
        <dbReference type="EMBL" id="GMH52064.1"/>
    </source>
</evidence>
<proteinExistence type="predicted"/>
<protein>
    <submittedName>
        <fullName evidence="3">Uncharacterized protein</fullName>
    </submittedName>
</protein>
<reference evidence="3" key="1">
    <citation type="submission" date="2022-07" db="EMBL/GenBank/DDBJ databases">
        <title>Genome analysis of Parmales, a sister group of diatoms, reveals the evolutionary specialization of diatoms from phago-mixotrophs to photoautotrophs.</title>
        <authorList>
            <person name="Ban H."/>
            <person name="Sato S."/>
            <person name="Yoshikawa S."/>
            <person name="Kazumasa Y."/>
            <person name="Nakamura Y."/>
            <person name="Ichinomiya M."/>
            <person name="Saitoh K."/>
            <person name="Sato N."/>
            <person name="Blanc-Mathieu R."/>
            <person name="Endo H."/>
            <person name="Kuwata A."/>
            <person name="Ogata H."/>
        </authorList>
    </citation>
    <scope>NUCLEOTIDE SEQUENCE</scope>
</reference>
<keyword evidence="4" id="KW-1185">Reference proteome</keyword>